<evidence type="ECO:0000313" key="1">
    <source>
        <dbReference type="EMBL" id="GAD51795.1"/>
    </source>
</evidence>
<reference evidence="1 2" key="1">
    <citation type="submission" date="2013-09" db="EMBL/GenBank/DDBJ databases">
        <title>Whole genome sequencing of Halarchaeum acidiphilum strain MH1-52-1.</title>
        <authorList>
            <person name="Shimane Y."/>
            <person name="Minegishi H."/>
            <person name="Nishi S."/>
            <person name="Echigo A."/>
            <person name="Shuto A."/>
            <person name="Konishi M."/>
            <person name="Ito T."/>
            <person name="Ohkuma M."/>
            <person name="Ohta Y."/>
            <person name="Nagano Y."/>
            <person name="Tsubouchi T."/>
            <person name="Mori K."/>
            <person name="Usui K."/>
            <person name="Kamekura M."/>
            <person name="Usami R."/>
            <person name="Takaki Y."/>
            <person name="Hatada Y."/>
        </authorList>
    </citation>
    <scope>NUCLEOTIDE SEQUENCE [LARGE SCALE GENOMIC DNA]</scope>
    <source>
        <strain evidence="1 2">JCM 16109</strain>
    </source>
</reference>
<dbReference type="PROSITE" id="PS51318">
    <property type="entry name" value="TAT"/>
    <property type="match status" value="1"/>
</dbReference>
<accession>U2YS25</accession>
<comment type="caution">
    <text evidence="1">The sequence shown here is derived from an EMBL/GenBank/DDBJ whole genome shotgun (WGS) entry which is preliminary data.</text>
</comment>
<proteinExistence type="predicted"/>
<dbReference type="EMBL" id="BATA01000008">
    <property type="protein sequence ID" value="GAD51795.1"/>
    <property type="molecule type" value="Genomic_DNA"/>
</dbReference>
<evidence type="ECO:0000313" key="2">
    <source>
        <dbReference type="Proteomes" id="UP000016986"/>
    </source>
</evidence>
<keyword evidence="2" id="KW-1185">Reference proteome</keyword>
<protein>
    <submittedName>
        <fullName evidence="1">Uncharacterized protein</fullName>
    </submittedName>
</protein>
<gene>
    <name evidence="1" type="ORF">MBEHAL_0555</name>
</gene>
<name>U2YS25_9EURY</name>
<organism evidence="1 2">
    <name type="scientific">Halarchaeum acidiphilum MH1-52-1</name>
    <dbReference type="NCBI Taxonomy" id="1261545"/>
    <lineage>
        <taxon>Archaea</taxon>
        <taxon>Methanobacteriati</taxon>
        <taxon>Methanobacteriota</taxon>
        <taxon>Stenosarchaea group</taxon>
        <taxon>Halobacteria</taxon>
        <taxon>Halobacteriales</taxon>
        <taxon>Halobacteriaceae</taxon>
    </lineage>
</organism>
<dbReference type="OrthoDB" id="268607at2157"/>
<sequence>MDRRTFLARGAGAAGLLGLAGCLGASADPAALLVASTDVDFADDGSLVIEAIVSNVETGRYAATVVFGPEIDGRTRERTVDVTLDANSTRVVTVTYDGVKRAGAPDVTPHVSLRDVRRA</sequence>
<dbReference type="InterPro" id="IPR006311">
    <property type="entry name" value="TAT_signal"/>
</dbReference>
<dbReference type="Proteomes" id="UP000016986">
    <property type="component" value="Unassembled WGS sequence"/>
</dbReference>
<dbReference type="PROSITE" id="PS51257">
    <property type="entry name" value="PROKAR_LIPOPROTEIN"/>
    <property type="match status" value="1"/>
</dbReference>
<dbReference type="AlphaFoldDB" id="U2YS25"/>
<dbReference type="RefSeq" id="WP_021779742.1">
    <property type="nucleotide sequence ID" value="NZ_BATA01000008.1"/>
</dbReference>
<dbReference type="eggNOG" id="ENOG502N5WW">
    <property type="taxonomic scope" value="Archaea"/>
</dbReference>